<dbReference type="InterPro" id="IPR051263">
    <property type="entry name" value="C-type_cytochrome_biogenesis"/>
</dbReference>
<accession>A0A857EYF0</accession>
<keyword evidence="3" id="KW-0472">Membrane</keyword>
<evidence type="ECO:0000256" key="3">
    <source>
        <dbReference type="SAM" id="Phobius"/>
    </source>
</evidence>
<dbReference type="RefSeq" id="WP_145557532.1">
    <property type="nucleotide sequence ID" value="NZ_CABHYN010000029.1"/>
</dbReference>
<evidence type="ECO:0000256" key="1">
    <source>
        <dbReference type="ARBA" id="ARBA00022737"/>
    </source>
</evidence>
<reference evidence="6" key="1">
    <citation type="submission" date="2019-09" db="EMBL/GenBank/DDBJ databases">
        <title>Yersinia canariae sp. nov., isolated from a human yersiniosis case.</title>
        <authorList>
            <person name="Nguyen S.V."/>
            <person name="Greig D."/>
            <person name="Hurley D."/>
            <person name="Cao Y."/>
            <person name="McCabe E."/>
            <person name="Mitchell M."/>
            <person name="Jenkins C."/>
            <person name="Fanning S."/>
        </authorList>
    </citation>
    <scope>NUCLEOTIDE SEQUENCE [LARGE SCALE GENOMIC DNA]</scope>
    <source>
        <strain evidence="6">NCTC 14382</strain>
    </source>
</reference>
<evidence type="ECO:0000313" key="6">
    <source>
        <dbReference type="Proteomes" id="UP000464402"/>
    </source>
</evidence>
<dbReference type="SUPFAM" id="SSF48452">
    <property type="entry name" value="TPR-like"/>
    <property type="match status" value="1"/>
</dbReference>
<name>A0A857EYF0_9GAMM</name>
<dbReference type="Gene3D" id="1.25.40.10">
    <property type="entry name" value="Tetratricopeptide repeat domain"/>
    <property type="match status" value="1"/>
</dbReference>
<organism evidence="5 6">
    <name type="scientific">Yersinia canariae</name>
    <dbReference type="NCBI Taxonomy" id="2607663"/>
    <lineage>
        <taxon>Bacteria</taxon>
        <taxon>Pseudomonadati</taxon>
        <taxon>Pseudomonadota</taxon>
        <taxon>Gammaproteobacteria</taxon>
        <taxon>Enterobacterales</taxon>
        <taxon>Yersiniaceae</taxon>
        <taxon>Yersinia</taxon>
    </lineage>
</organism>
<keyword evidence="5" id="KW-0456">Lyase</keyword>
<dbReference type="InterPro" id="IPR011990">
    <property type="entry name" value="TPR-like_helical_dom_sf"/>
</dbReference>
<dbReference type="Pfam" id="PF23914">
    <property type="entry name" value="TPR_CcmH_CycH"/>
    <property type="match status" value="1"/>
</dbReference>
<feature type="transmembrane region" description="Helical" evidence="3">
    <location>
        <begin position="6"/>
        <end position="23"/>
    </location>
</feature>
<dbReference type="EMBL" id="CP043727">
    <property type="protein sequence ID" value="QHB32258.1"/>
    <property type="molecule type" value="Genomic_DNA"/>
</dbReference>
<evidence type="ECO:0000256" key="2">
    <source>
        <dbReference type="ARBA" id="ARBA00022803"/>
    </source>
</evidence>
<dbReference type="PANTHER" id="PTHR47870">
    <property type="entry name" value="CYTOCHROME C-TYPE BIOGENESIS PROTEIN CCMH"/>
    <property type="match status" value="1"/>
</dbReference>
<keyword evidence="3" id="KW-0812">Transmembrane</keyword>
<dbReference type="GO" id="GO:0016829">
    <property type="term" value="F:lyase activity"/>
    <property type="evidence" value="ECO:0007669"/>
    <property type="project" value="UniProtKB-KW"/>
</dbReference>
<dbReference type="GO" id="GO:0005886">
    <property type="term" value="C:plasma membrane"/>
    <property type="evidence" value="ECO:0007669"/>
    <property type="project" value="TreeGrafter"/>
</dbReference>
<proteinExistence type="predicted"/>
<dbReference type="InterPro" id="IPR056413">
    <property type="entry name" value="TPR_CcmH_CycH"/>
</dbReference>
<dbReference type="Proteomes" id="UP000464402">
    <property type="component" value="Chromosome"/>
</dbReference>
<keyword evidence="1" id="KW-0677">Repeat</keyword>
<dbReference type="KEGG" id="yca:F0T03_08835"/>
<dbReference type="AlphaFoldDB" id="A0A857EYF0"/>
<sequence>MVLAVGVALLLLMILIGIWWPWLTQYGRLSWRWPAGFSVLIPTLILLGYQQLGQYTSVQKEVLRQQEAARLNTMVEKQSDDPTLFLLQQRIRQAPDNGQLWFSLAQHYLYRNEFDDALLALKQAEHLQGASAPLDAARATLFYYQAGQKMTDEVSYWLQQALTKDPMQYTALMLQANDNFTHARYTQAITIWQQLLESNNPDVDRAVIIRAIAFARIMQQSP</sequence>
<dbReference type="PANTHER" id="PTHR47870:SF2">
    <property type="entry name" value="FORMATE-DEPENDENT NITRITE REDUCTASE COMPLEX SUBUNIT NRFF"/>
    <property type="match status" value="1"/>
</dbReference>
<keyword evidence="2" id="KW-0802">TPR repeat</keyword>
<feature type="domain" description="Cytochrome c-type biogenesis protein H TPR" evidence="4">
    <location>
        <begin position="87"/>
        <end position="202"/>
    </location>
</feature>
<evidence type="ECO:0000313" key="5">
    <source>
        <dbReference type="EMBL" id="QHB32258.1"/>
    </source>
</evidence>
<gene>
    <name evidence="5" type="ORF">F0T03_08835</name>
</gene>
<evidence type="ECO:0000259" key="4">
    <source>
        <dbReference type="Pfam" id="PF23914"/>
    </source>
</evidence>
<keyword evidence="3" id="KW-1133">Transmembrane helix</keyword>
<protein>
    <submittedName>
        <fullName evidence="5">Cytochrome C heme lyase</fullName>
    </submittedName>
</protein>
<keyword evidence="6" id="KW-1185">Reference proteome</keyword>
<feature type="transmembrane region" description="Helical" evidence="3">
    <location>
        <begin position="35"/>
        <end position="52"/>
    </location>
</feature>